<sequence length="170" mass="18663">MPARMSGYAFTEAGPLRRLVRLAVTSRPLAWLSVRYLAPIDRLALRATGGRGTFSGWVSGLPVVQLTTTGARTGQRRTTPVLGVPDGDGLVVIAANFGETRHPAWYHNLRAHPQATVTHGATRRDFTAVELEGEDRDRRFAAAVRMNPGWLRFRSRAGARQIPVLRLTPA</sequence>
<dbReference type="NCBIfam" id="TIGR00026">
    <property type="entry name" value="hi_GC_TIGR00026"/>
    <property type="match status" value="1"/>
</dbReference>
<comment type="caution">
    <text evidence="3">The sequence shown here is derived from an EMBL/GenBank/DDBJ whole genome shotgun (WGS) entry which is preliminary data.</text>
</comment>
<evidence type="ECO:0000256" key="2">
    <source>
        <dbReference type="ARBA" id="ARBA00049106"/>
    </source>
</evidence>
<proteinExistence type="inferred from homology"/>
<name>A0ABS1VV84_9ACTN</name>
<evidence type="ECO:0000313" key="4">
    <source>
        <dbReference type="Proteomes" id="UP000598996"/>
    </source>
</evidence>
<gene>
    <name evidence="3" type="ORF">JKJ07_29105</name>
</gene>
<dbReference type="InterPro" id="IPR012349">
    <property type="entry name" value="Split_barrel_FMN-bd"/>
</dbReference>
<dbReference type="InterPro" id="IPR004378">
    <property type="entry name" value="F420H2_quin_Rdtase"/>
</dbReference>
<dbReference type="Gene3D" id="2.30.110.10">
    <property type="entry name" value="Electron Transport, Fmn-binding Protein, Chain A"/>
    <property type="match status" value="1"/>
</dbReference>
<reference evidence="3 4" key="1">
    <citation type="submission" date="2021-01" db="EMBL/GenBank/DDBJ databases">
        <title>Actinoplanes sp. nov. LDG1-01 isolated from lichen.</title>
        <authorList>
            <person name="Saeng-In P."/>
            <person name="Phongsopitanun W."/>
            <person name="Kanchanasin P."/>
            <person name="Yuki M."/>
            <person name="Kudo T."/>
            <person name="Ohkuma M."/>
            <person name="Tanasupawat S."/>
        </authorList>
    </citation>
    <scope>NUCLEOTIDE SEQUENCE [LARGE SCALE GENOMIC DNA]</scope>
    <source>
        <strain evidence="3 4">LDG1-01</strain>
    </source>
</reference>
<dbReference type="SUPFAM" id="SSF50475">
    <property type="entry name" value="FMN-binding split barrel"/>
    <property type="match status" value="1"/>
</dbReference>
<dbReference type="EMBL" id="JAENHO010000008">
    <property type="protein sequence ID" value="MBL7258375.1"/>
    <property type="molecule type" value="Genomic_DNA"/>
</dbReference>
<evidence type="ECO:0000256" key="1">
    <source>
        <dbReference type="ARBA" id="ARBA00008710"/>
    </source>
</evidence>
<accession>A0ABS1VV84</accession>
<dbReference type="PANTHER" id="PTHR39428:SF1">
    <property type="entry name" value="F420H(2)-DEPENDENT QUINONE REDUCTASE RV1261C"/>
    <property type="match status" value="1"/>
</dbReference>
<dbReference type="Proteomes" id="UP000598996">
    <property type="component" value="Unassembled WGS sequence"/>
</dbReference>
<organism evidence="3 4">
    <name type="scientific">Paractinoplanes lichenicola</name>
    <dbReference type="NCBI Taxonomy" id="2802976"/>
    <lineage>
        <taxon>Bacteria</taxon>
        <taxon>Bacillati</taxon>
        <taxon>Actinomycetota</taxon>
        <taxon>Actinomycetes</taxon>
        <taxon>Micromonosporales</taxon>
        <taxon>Micromonosporaceae</taxon>
        <taxon>Paractinoplanes</taxon>
    </lineage>
</organism>
<evidence type="ECO:0000313" key="3">
    <source>
        <dbReference type="EMBL" id="MBL7258375.1"/>
    </source>
</evidence>
<comment type="similarity">
    <text evidence="1">Belongs to the F420H(2)-dependent quinone reductase family.</text>
</comment>
<dbReference type="Pfam" id="PF04075">
    <property type="entry name" value="F420H2_quin_red"/>
    <property type="match status" value="1"/>
</dbReference>
<protein>
    <submittedName>
        <fullName evidence="3">Nitroreductase family deazaflavin-dependent oxidoreductase</fullName>
    </submittedName>
</protein>
<dbReference type="RefSeq" id="WP_202994994.1">
    <property type="nucleotide sequence ID" value="NZ_JAENHO010000008.1"/>
</dbReference>
<keyword evidence="4" id="KW-1185">Reference proteome</keyword>
<dbReference type="PANTHER" id="PTHR39428">
    <property type="entry name" value="F420H(2)-DEPENDENT QUINONE REDUCTASE RV1261C"/>
    <property type="match status" value="1"/>
</dbReference>
<comment type="catalytic activity">
    <reaction evidence="2">
        <text>oxidized coenzyme F420-(gamma-L-Glu)(n) + a quinol + H(+) = reduced coenzyme F420-(gamma-L-Glu)(n) + a quinone</text>
        <dbReference type="Rhea" id="RHEA:39663"/>
        <dbReference type="Rhea" id="RHEA-COMP:12939"/>
        <dbReference type="Rhea" id="RHEA-COMP:14378"/>
        <dbReference type="ChEBI" id="CHEBI:15378"/>
        <dbReference type="ChEBI" id="CHEBI:24646"/>
        <dbReference type="ChEBI" id="CHEBI:132124"/>
        <dbReference type="ChEBI" id="CHEBI:133980"/>
        <dbReference type="ChEBI" id="CHEBI:139511"/>
    </reaction>
</comment>